<sequence length="111" mass="12431">MKNFTVIYMAPAAGMEEWMKKPEAERKDEEAKMKADWDAWVLAHKDSILNTIALGKTKRVSASGVEDVKNDMMLSSYVQGESAEAVAELFKDHPHFGIPGATIEIMEARQM</sequence>
<proteinExistence type="predicted"/>
<evidence type="ECO:0000313" key="2">
    <source>
        <dbReference type="Proteomes" id="UP000176568"/>
    </source>
</evidence>
<dbReference type="EMBL" id="MEXB01000012">
    <property type="protein sequence ID" value="OGC88090.1"/>
    <property type="molecule type" value="Genomic_DNA"/>
</dbReference>
<dbReference type="STRING" id="1797247.A2419_01275"/>
<evidence type="ECO:0008006" key="3">
    <source>
        <dbReference type="Google" id="ProtNLM"/>
    </source>
</evidence>
<dbReference type="Proteomes" id="UP000176568">
    <property type="component" value="Unassembled WGS sequence"/>
</dbReference>
<accession>A0A1F4Y292</accession>
<comment type="caution">
    <text evidence="1">The sequence shown here is derived from an EMBL/GenBank/DDBJ whole genome shotgun (WGS) entry which is preliminary data.</text>
</comment>
<gene>
    <name evidence="1" type="ORF">A2419_01275</name>
</gene>
<reference evidence="1 2" key="1">
    <citation type="journal article" date="2016" name="Nat. Commun.">
        <title>Thousands of microbial genomes shed light on interconnected biogeochemical processes in an aquifer system.</title>
        <authorList>
            <person name="Anantharaman K."/>
            <person name="Brown C.T."/>
            <person name="Hug L.A."/>
            <person name="Sharon I."/>
            <person name="Castelle C.J."/>
            <person name="Probst A.J."/>
            <person name="Thomas B.C."/>
            <person name="Singh A."/>
            <person name="Wilkins M.J."/>
            <person name="Karaoz U."/>
            <person name="Brodie E.L."/>
            <person name="Williams K.H."/>
            <person name="Hubbard S.S."/>
            <person name="Banfield J.F."/>
        </authorList>
    </citation>
    <scope>NUCLEOTIDE SEQUENCE [LARGE SCALE GENOMIC DNA]</scope>
</reference>
<dbReference type="AlphaFoldDB" id="A0A1F4Y292"/>
<evidence type="ECO:0000313" key="1">
    <source>
        <dbReference type="EMBL" id="OGC88090.1"/>
    </source>
</evidence>
<organism evidence="1 2">
    <name type="scientific">Candidatus Adlerbacteria bacterium RIFOXYC1_FULL_48_26</name>
    <dbReference type="NCBI Taxonomy" id="1797247"/>
    <lineage>
        <taxon>Bacteria</taxon>
        <taxon>Candidatus Adleribacteriota</taxon>
    </lineage>
</organism>
<name>A0A1F4Y292_9BACT</name>
<protein>
    <recommendedName>
        <fullName evidence="3">YCII-related domain-containing protein</fullName>
    </recommendedName>
</protein>